<dbReference type="PROSITE" id="PS00188">
    <property type="entry name" value="BIOTIN"/>
    <property type="match status" value="1"/>
</dbReference>
<dbReference type="InterPro" id="IPR005479">
    <property type="entry name" value="CPAse_ATP-bd"/>
</dbReference>
<keyword evidence="6 13" id="KW-0436">Ligase</keyword>
<evidence type="ECO:0000256" key="7">
    <source>
        <dbReference type="ARBA" id="ARBA00022723"/>
    </source>
</evidence>
<dbReference type="InterPro" id="IPR013785">
    <property type="entry name" value="Aldolase_TIM"/>
</dbReference>
<dbReference type="InterPro" id="IPR005482">
    <property type="entry name" value="Biotin_COase_C"/>
</dbReference>
<dbReference type="PANTHER" id="PTHR43778:SF2">
    <property type="entry name" value="PYRUVATE CARBOXYLASE, MITOCHONDRIAL"/>
    <property type="match status" value="1"/>
</dbReference>
<dbReference type="EMBL" id="CP023323">
    <property type="protein sequence ID" value="ATY59953.1"/>
    <property type="molecule type" value="Genomic_DNA"/>
</dbReference>
<dbReference type="Gene3D" id="3.30.470.20">
    <property type="entry name" value="ATP-grasp fold, B domain"/>
    <property type="match status" value="1"/>
</dbReference>
<dbReference type="OrthoDB" id="196847at2759"/>
<feature type="binding site" evidence="16">
    <location>
        <position position="754"/>
    </location>
    <ligand>
        <name>Mn(2+)</name>
        <dbReference type="ChEBI" id="CHEBI:29035"/>
    </ligand>
</feature>
<dbReference type="FunFam" id="3.30.1490.20:FF:000018">
    <property type="entry name" value="Biotin carboxylase"/>
    <property type="match status" value="1"/>
</dbReference>
<feature type="active site" evidence="14">
    <location>
        <position position="302"/>
    </location>
</feature>
<evidence type="ECO:0000256" key="11">
    <source>
        <dbReference type="ARBA" id="ARBA00023268"/>
    </source>
</evidence>
<dbReference type="SUPFAM" id="SSF51230">
    <property type="entry name" value="Single hybrid motif"/>
    <property type="match status" value="1"/>
</dbReference>
<keyword evidence="5" id="KW-0312">Gluconeogenesis</keyword>
<evidence type="ECO:0000256" key="2">
    <source>
        <dbReference type="ARBA" id="ARBA00002380"/>
    </source>
</evidence>
<feature type="domain" description="ATP-grasp" evidence="19">
    <location>
        <begin position="127"/>
        <end position="327"/>
    </location>
</feature>
<dbReference type="GO" id="GO:0005524">
    <property type="term" value="F:ATP binding"/>
    <property type="evidence" value="ECO:0007669"/>
    <property type="project" value="UniProtKB-UniRule"/>
</dbReference>
<dbReference type="SUPFAM" id="SSF51246">
    <property type="entry name" value="Rudiment single hybrid motif"/>
    <property type="match status" value="1"/>
</dbReference>
<dbReference type="InterPro" id="IPR016185">
    <property type="entry name" value="PreATP-grasp_dom_sf"/>
</dbReference>
<dbReference type="InterPro" id="IPR000891">
    <property type="entry name" value="PYR_CT"/>
</dbReference>
<dbReference type="Pfam" id="PF02785">
    <property type="entry name" value="Biotin_carb_C"/>
    <property type="match status" value="1"/>
</dbReference>
<dbReference type="GO" id="GO:0046872">
    <property type="term" value="F:metal ion binding"/>
    <property type="evidence" value="ECO:0007669"/>
    <property type="project" value="UniProtKB-KW"/>
</dbReference>
<keyword evidence="8 13" id="KW-0547">Nucleotide-binding</keyword>
<dbReference type="InterPro" id="IPR000089">
    <property type="entry name" value="Biotin_lipoyl"/>
</dbReference>
<comment type="catalytic activity">
    <reaction evidence="12 13">
        <text>hydrogencarbonate + pyruvate + ATP = oxaloacetate + ADP + phosphate + H(+)</text>
        <dbReference type="Rhea" id="RHEA:20844"/>
        <dbReference type="ChEBI" id="CHEBI:15361"/>
        <dbReference type="ChEBI" id="CHEBI:15378"/>
        <dbReference type="ChEBI" id="CHEBI:16452"/>
        <dbReference type="ChEBI" id="CHEBI:17544"/>
        <dbReference type="ChEBI" id="CHEBI:30616"/>
        <dbReference type="ChEBI" id="CHEBI:43474"/>
        <dbReference type="ChEBI" id="CHEBI:456216"/>
        <dbReference type="EC" id="6.4.1.1"/>
    </reaction>
</comment>
<evidence type="ECO:0000259" key="19">
    <source>
        <dbReference type="PROSITE" id="PS50975"/>
    </source>
</evidence>
<dbReference type="Gene3D" id="2.40.50.100">
    <property type="match status" value="1"/>
</dbReference>
<feature type="binding site" description="via carbamate group" evidence="16">
    <location>
        <position position="724"/>
    </location>
    <ligand>
        <name>Mn(2+)</name>
        <dbReference type="ChEBI" id="CHEBI:29035"/>
    </ligand>
</feature>
<dbReference type="Pfam" id="PF00289">
    <property type="entry name" value="Biotin_carb_N"/>
    <property type="match status" value="1"/>
</dbReference>
<comment type="cofactor">
    <cofactor evidence="1 13">
        <name>biotin</name>
        <dbReference type="ChEBI" id="CHEBI:57586"/>
    </cofactor>
</comment>
<dbReference type="InterPro" id="IPR055268">
    <property type="entry name" value="PCB-like"/>
</dbReference>
<dbReference type="CDD" id="cd06850">
    <property type="entry name" value="biotinyl_domain"/>
    <property type="match status" value="1"/>
</dbReference>
<dbReference type="InterPro" id="IPR011764">
    <property type="entry name" value="Biotin_carboxylation_dom"/>
</dbReference>
<comment type="pathway">
    <text evidence="3">Carbohydrate biosynthesis; gluconeogenesis.</text>
</comment>
<keyword evidence="10 13" id="KW-0092">Biotin</keyword>
<dbReference type="InterPro" id="IPR005930">
    <property type="entry name" value="Pyruv_COase"/>
</dbReference>
<evidence type="ECO:0000256" key="15">
    <source>
        <dbReference type="PIRSR" id="PIRSR001594-2"/>
    </source>
</evidence>
<keyword evidence="22" id="KW-0670">Pyruvate</keyword>
<accession>A0A2H4SA37</accession>
<dbReference type="PROSITE" id="PS50991">
    <property type="entry name" value="PYR_CT"/>
    <property type="match status" value="1"/>
</dbReference>
<evidence type="ECO:0000256" key="16">
    <source>
        <dbReference type="PIRSR" id="PIRSR001594-3"/>
    </source>
</evidence>
<dbReference type="Gene3D" id="3.20.20.70">
    <property type="entry name" value="Aldolase class I"/>
    <property type="match status" value="1"/>
</dbReference>
<comment type="function">
    <text evidence="2">Pyruvate carboxylase catalyzes a 2-step reaction, involving the ATP-dependent carboxylation of the covalently attached biotin in the first step and the transfer of the carboxyl group to pyruvate in the second.</text>
</comment>
<dbReference type="EC" id="6.4.1.1" evidence="4 13"/>
<sequence length="1165" mass="126692">MTARQPTKVLVANRGEIAARVFLAARELGMSTLAIFAAQDEKAGYLRKADEAVPAWSEHDRTPVEAYLNAKRIVDIAKENKVDLVHPGYGFLSENADFAAQVRAAGMKFVGPSTEVLRTMGDKVAARAFAQRLGISTIPGTGAALQNVEEALAFADSCGYPVIVKASHGGGGRGMRVIHRKEAMESAMAEAKSEAGAAFGNDAVFIEKYLRRPQHIEVQVLGDGHGNHIHLFERDCSIQRRHQKIIEMAPAAGISDTVRRGVTDAAVRLARGLNYGTKPENAGTVEFLVEGQDFYFIEMNPRIQVEHTVTEELTGVDLVAAQLRIACGATLQDLDLLQDKIIPRGCSIQCRVVTEIPLEGFRPDTGTIGACWLPSGSGIRLDHSECFLGAQVGASYDSLLLKCICTGSHRAQAINKAIRALNELDIRGIQTNVRFLVRLLEQPAVRNGTSWTSFVDDTSELFVQDGHSAPEQGVLRFLADAAVNGSRIQGQVKPPGLTRGISIGKLTNQTTREHISTEHPCRDGWRTILLRDGPRAFARQVRAHPKTLITDTTWRDGQQSLLATRVRTRDLAAIAKHMSHAYKDAYSLEAWGGATFDVMLRFLHEDPWERLRKLRELIPNIPFQMLLRSTNGLAYAALPRNALFHFVRLAKDTGIDIFRVFDSLNDVGNVKVGIEAVHAAGGLVEGAIMYTGDMLAPGTKYSLSYYMRIVDQLVACDTHILAIKSMSGVLKPAAGRVLVKAIRARYPALPIHMHTHDTNGTGVATMVACVEAGADIVDTAIDSLSGTTSQPAASAVLASLQNTPLECGLALDHVAVIDAYWAQLRLVYAGFDADLRCPDPTVYRHEIPGGQYSNLMFQARQNGLGGKWAETIQAYQEANVLLGDIIKATPTSKAVGDLAQFMVSRGLSVSAIREHASTLDLPQSVLEYFGGLMGRPLDGFPEPLRSHVLCGRQASRIAQAGLEPVSADFDGIRRHIASQFPGMPVTGHDVASYTMFPEVYMKFRQHRRLHGDLSVLSTPDFLSCPEIGQEVELQFGDKKSIMVKMLAILPPEPGSNKRSVLFRLDGQVCFVEVQDDSATVAHKFAKARPDIKEDVPSPMVGRIVAVEKSAGDMVEAGEVLLVVSAMKMEVHVSAPVSGCIALMAVVVGDMVEKGDLLVRVEKTVD</sequence>
<dbReference type="SMART" id="SM00878">
    <property type="entry name" value="Biotin_carb_C"/>
    <property type="match status" value="1"/>
</dbReference>
<evidence type="ECO:0000256" key="1">
    <source>
        <dbReference type="ARBA" id="ARBA00001953"/>
    </source>
</evidence>
<dbReference type="GO" id="GO:0006094">
    <property type="term" value="P:gluconeogenesis"/>
    <property type="evidence" value="ECO:0007669"/>
    <property type="project" value="UniProtKB-UniPathway"/>
</dbReference>
<keyword evidence="9 13" id="KW-0067">ATP-binding</keyword>
<dbReference type="Pfam" id="PF02436">
    <property type="entry name" value="PYC_OADA"/>
    <property type="match status" value="1"/>
</dbReference>
<dbReference type="GO" id="GO:0004736">
    <property type="term" value="F:pyruvate carboxylase activity"/>
    <property type="evidence" value="ECO:0007669"/>
    <property type="project" value="UniProtKB-EC"/>
</dbReference>
<dbReference type="InterPro" id="IPR003379">
    <property type="entry name" value="Carboxylase_cons_dom"/>
</dbReference>
<feature type="binding site" evidence="16">
    <location>
        <position position="556"/>
    </location>
    <ligand>
        <name>Mn(2+)</name>
        <dbReference type="ChEBI" id="CHEBI:29035"/>
    </ligand>
</feature>
<keyword evidence="11" id="KW-0511">Multifunctional enzyme</keyword>
<feature type="binding site" evidence="16">
    <location>
        <position position="756"/>
    </location>
    <ligand>
        <name>Mn(2+)</name>
        <dbReference type="ChEBI" id="CHEBI:29035"/>
    </ligand>
</feature>
<feature type="domain" description="Lipoyl-binding" evidence="18">
    <location>
        <begin position="1086"/>
        <end position="1161"/>
    </location>
</feature>
<dbReference type="Pfam" id="PF00364">
    <property type="entry name" value="Biotin_lipoyl"/>
    <property type="match status" value="1"/>
</dbReference>
<protein>
    <recommendedName>
        <fullName evidence="4 13">Pyruvate carboxylase</fullName>
        <ecNumber evidence="4 13">6.4.1.1</ecNumber>
    </recommendedName>
</protein>
<reference evidence="22 23" key="1">
    <citation type="journal article" date="2017" name="BMC Genomics">
        <title>Chromosome level assembly and secondary metabolite potential of the parasitic fungus Cordyceps militaris.</title>
        <authorList>
            <person name="Kramer G.J."/>
            <person name="Nodwell J.R."/>
        </authorList>
    </citation>
    <scope>NUCLEOTIDE SEQUENCE [LARGE SCALE GENOMIC DNA]</scope>
    <source>
        <strain evidence="22 23">ATCC 34164</strain>
    </source>
</reference>
<dbReference type="Pfam" id="PF02786">
    <property type="entry name" value="CPSase_L_D2"/>
    <property type="match status" value="1"/>
</dbReference>
<dbReference type="SUPFAM" id="SSF52440">
    <property type="entry name" value="PreATP-grasp domain"/>
    <property type="match status" value="1"/>
</dbReference>
<dbReference type="PROSITE" id="PS50979">
    <property type="entry name" value="BC"/>
    <property type="match status" value="1"/>
</dbReference>
<dbReference type="PROSITE" id="PS00867">
    <property type="entry name" value="CPSASE_2"/>
    <property type="match status" value="1"/>
</dbReference>
<dbReference type="FunFam" id="3.20.20.70:FF:000033">
    <property type="entry name" value="Pyruvate carboxylase"/>
    <property type="match status" value="1"/>
</dbReference>
<proteinExistence type="predicted"/>
<dbReference type="SUPFAM" id="SSF89000">
    <property type="entry name" value="post-HMGL domain-like"/>
    <property type="match status" value="1"/>
</dbReference>
<evidence type="ECO:0000256" key="8">
    <source>
        <dbReference type="ARBA" id="ARBA00022741"/>
    </source>
</evidence>
<feature type="binding site" evidence="15">
    <location>
        <position position="628"/>
    </location>
    <ligand>
        <name>substrate</name>
    </ligand>
</feature>
<evidence type="ECO:0000259" key="21">
    <source>
        <dbReference type="PROSITE" id="PS50991"/>
    </source>
</evidence>
<dbReference type="InterPro" id="IPR011054">
    <property type="entry name" value="Rudment_hybrid_motif"/>
</dbReference>
<evidence type="ECO:0000256" key="6">
    <source>
        <dbReference type="ARBA" id="ARBA00022598"/>
    </source>
</evidence>
<evidence type="ECO:0000313" key="23">
    <source>
        <dbReference type="Proteomes" id="UP000323067"/>
    </source>
</evidence>
<feature type="binding site" evidence="15">
    <location>
        <position position="123"/>
    </location>
    <ligand>
        <name>ATP</name>
        <dbReference type="ChEBI" id="CHEBI:30616"/>
    </ligand>
</feature>
<gene>
    <name evidence="22" type="ORF">A9K55_005729</name>
</gene>
<evidence type="ECO:0000256" key="9">
    <source>
        <dbReference type="ARBA" id="ARBA00022840"/>
    </source>
</evidence>
<dbReference type="CDD" id="cd07937">
    <property type="entry name" value="DRE_TIM_PC_TC_5S"/>
    <property type="match status" value="1"/>
</dbReference>
<dbReference type="UniPathway" id="UPA00138"/>
<evidence type="ECO:0000256" key="17">
    <source>
        <dbReference type="PIRSR" id="PIRSR001594-4"/>
    </source>
</evidence>
<dbReference type="AlphaFoldDB" id="A0A2H4SA37"/>
<dbReference type="GO" id="GO:0005737">
    <property type="term" value="C:cytoplasm"/>
    <property type="evidence" value="ECO:0007669"/>
    <property type="project" value="TreeGrafter"/>
</dbReference>
<dbReference type="InterPro" id="IPR011761">
    <property type="entry name" value="ATP-grasp"/>
</dbReference>
<dbReference type="PROSITE" id="PS50968">
    <property type="entry name" value="BIOTINYL_LIPOYL"/>
    <property type="match status" value="1"/>
</dbReference>
<feature type="binding site" evidence="15">
    <location>
        <position position="242"/>
    </location>
    <ligand>
        <name>ATP</name>
        <dbReference type="ChEBI" id="CHEBI:30616"/>
    </ligand>
</feature>
<evidence type="ECO:0000256" key="14">
    <source>
        <dbReference type="PIRSR" id="PIRSR001594-1"/>
    </source>
</evidence>
<feature type="domain" description="Pyruvate carboxyltransferase" evidence="21">
    <location>
        <begin position="547"/>
        <end position="815"/>
    </location>
</feature>
<dbReference type="PROSITE" id="PS00866">
    <property type="entry name" value="CPSASE_1"/>
    <property type="match status" value="1"/>
</dbReference>
<feature type="binding site" evidence="15">
    <location>
        <position position="207"/>
    </location>
    <ligand>
        <name>ATP</name>
        <dbReference type="ChEBI" id="CHEBI:30616"/>
    </ligand>
</feature>
<dbReference type="Pfam" id="PF00682">
    <property type="entry name" value="HMGL-like"/>
    <property type="match status" value="1"/>
</dbReference>
<evidence type="ECO:0000259" key="18">
    <source>
        <dbReference type="PROSITE" id="PS50968"/>
    </source>
</evidence>
<comment type="function">
    <text evidence="13">Catalyzes a 2-step reaction, involving the ATP-dependent carboxylation of the covalently attached biotin in the first step and the transfer of the carboxyl group to pyruvate in the second.</text>
</comment>
<evidence type="ECO:0000256" key="5">
    <source>
        <dbReference type="ARBA" id="ARBA00022432"/>
    </source>
</evidence>
<evidence type="ECO:0000256" key="13">
    <source>
        <dbReference type="PIRNR" id="PIRNR001594"/>
    </source>
</evidence>
<evidence type="ECO:0000313" key="22">
    <source>
        <dbReference type="EMBL" id="ATY59953.1"/>
    </source>
</evidence>
<name>A0A2H4SA37_CORMI</name>
<evidence type="ECO:0000256" key="3">
    <source>
        <dbReference type="ARBA" id="ARBA00004742"/>
    </source>
</evidence>
<organism evidence="22 23">
    <name type="scientific">Cordyceps militaris</name>
    <name type="common">Caterpillar fungus</name>
    <name type="synonym">Clavaria militaris</name>
    <dbReference type="NCBI Taxonomy" id="73501"/>
    <lineage>
        <taxon>Eukaryota</taxon>
        <taxon>Fungi</taxon>
        <taxon>Dikarya</taxon>
        <taxon>Ascomycota</taxon>
        <taxon>Pezizomycotina</taxon>
        <taxon>Sordariomycetes</taxon>
        <taxon>Hypocreomycetidae</taxon>
        <taxon>Hypocreales</taxon>
        <taxon>Cordycipitaceae</taxon>
        <taxon>Cordyceps</taxon>
    </lineage>
</organism>
<dbReference type="VEuPathDB" id="FungiDB:A9K55_005729"/>
<evidence type="ECO:0000259" key="20">
    <source>
        <dbReference type="PROSITE" id="PS50979"/>
    </source>
</evidence>
<dbReference type="Proteomes" id="UP000323067">
    <property type="component" value="Chromosome vi"/>
</dbReference>
<feature type="modified residue" description="N6-carboxylysine" evidence="17">
    <location>
        <position position="724"/>
    </location>
</feature>
<keyword evidence="7 16" id="KW-0479">Metal-binding</keyword>
<dbReference type="PANTHER" id="PTHR43778">
    <property type="entry name" value="PYRUVATE CARBOXYLASE"/>
    <property type="match status" value="1"/>
</dbReference>
<dbReference type="PIRSF" id="PIRSF001594">
    <property type="entry name" value="Pyruv_carbox"/>
    <property type="match status" value="1"/>
</dbReference>
<evidence type="ECO:0000256" key="4">
    <source>
        <dbReference type="ARBA" id="ARBA00013057"/>
    </source>
</evidence>
<dbReference type="InterPro" id="IPR011053">
    <property type="entry name" value="Single_hybrid_motif"/>
</dbReference>
<dbReference type="NCBIfam" id="NF009554">
    <property type="entry name" value="PRK12999.1"/>
    <property type="match status" value="1"/>
</dbReference>
<evidence type="ECO:0000256" key="12">
    <source>
        <dbReference type="ARBA" id="ARBA00049382"/>
    </source>
</evidence>
<dbReference type="InterPro" id="IPR005481">
    <property type="entry name" value="BC-like_N"/>
</dbReference>
<dbReference type="SUPFAM" id="SSF56059">
    <property type="entry name" value="Glutathione synthetase ATP-binding domain-like"/>
    <property type="match status" value="1"/>
</dbReference>
<dbReference type="VEuPathDB" id="FungiDB:CCM_03243"/>
<dbReference type="NCBIfam" id="NF006761">
    <property type="entry name" value="PRK09282.1"/>
    <property type="match status" value="1"/>
</dbReference>
<dbReference type="SUPFAM" id="SSF51569">
    <property type="entry name" value="Aldolase"/>
    <property type="match status" value="1"/>
</dbReference>
<feature type="domain" description="Biotin carboxylation" evidence="20">
    <location>
        <begin position="5"/>
        <end position="460"/>
    </location>
</feature>
<evidence type="ECO:0000256" key="10">
    <source>
        <dbReference type="ARBA" id="ARBA00023267"/>
    </source>
</evidence>
<dbReference type="NCBIfam" id="TIGR01235">
    <property type="entry name" value="pyruv_carbox"/>
    <property type="match status" value="1"/>
</dbReference>
<dbReference type="PROSITE" id="PS50975">
    <property type="entry name" value="ATP_GRASP"/>
    <property type="match status" value="1"/>
</dbReference>
<dbReference type="InterPro" id="IPR001882">
    <property type="entry name" value="Biotin_BS"/>
</dbReference>
<feature type="binding site" evidence="15">
    <location>
        <position position="889"/>
    </location>
    <ligand>
        <name>substrate</name>
    </ligand>
</feature>
<feature type="modified residue" description="N6-biotinyllysine" evidence="17">
    <location>
        <position position="1127"/>
    </location>
</feature>